<feature type="domain" description="Integral membrane bound transporter" evidence="6">
    <location>
        <begin position="219"/>
        <end position="342"/>
    </location>
</feature>
<dbReference type="AlphaFoldDB" id="A0A365YIF5"/>
<comment type="caution">
    <text evidence="7">The sequence shown here is derived from an EMBL/GenBank/DDBJ whole genome shotgun (WGS) entry which is preliminary data.</text>
</comment>
<keyword evidence="4 5" id="KW-0472">Membrane</keyword>
<evidence type="ECO:0000313" key="7">
    <source>
        <dbReference type="EMBL" id="RBM01823.1"/>
    </source>
</evidence>
<dbReference type="EMBL" id="POAF01000003">
    <property type="protein sequence ID" value="RBM01823.1"/>
    <property type="molecule type" value="Genomic_DNA"/>
</dbReference>
<keyword evidence="2 5" id="KW-0812">Transmembrane</keyword>
<gene>
    <name evidence="7" type="ORF">C1H84_08270</name>
</gene>
<evidence type="ECO:0000313" key="8">
    <source>
        <dbReference type="Proteomes" id="UP000252167"/>
    </source>
</evidence>
<evidence type="ECO:0000256" key="4">
    <source>
        <dbReference type="ARBA" id="ARBA00023136"/>
    </source>
</evidence>
<feature type="transmembrane region" description="Helical" evidence="5">
    <location>
        <begin position="115"/>
        <end position="131"/>
    </location>
</feature>
<feature type="transmembrane region" description="Helical" evidence="5">
    <location>
        <begin position="299"/>
        <end position="317"/>
    </location>
</feature>
<proteinExistence type="predicted"/>
<evidence type="ECO:0000259" key="6">
    <source>
        <dbReference type="Pfam" id="PF13515"/>
    </source>
</evidence>
<dbReference type="GO" id="GO:0016020">
    <property type="term" value="C:membrane"/>
    <property type="evidence" value="ECO:0007669"/>
    <property type="project" value="UniProtKB-SubCell"/>
</dbReference>
<organism evidence="7 8">
    <name type="scientific">Glutamicibacter soli</name>
    <dbReference type="NCBI Taxonomy" id="453836"/>
    <lineage>
        <taxon>Bacteria</taxon>
        <taxon>Bacillati</taxon>
        <taxon>Actinomycetota</taxon>
        <taxon>Actinomycetes</taxon>
        <taxon>Micrococcales</taxon>
        <taxon>Micrococcaceae</taxon>
        <taxon>Glutamicibacter</taxon>
    </lineage>
</organism>
<feature type="transmembrane region" description="Helical" evidence="5">
    <location>
        <begin position="165"/>
        <end position="184"/>
    </location>
</feature>
<feature type="transmembrane region" description="Helical" evidence="5">
    <location>
        <begin position="46"/>
        <end position="71"/>
    </location>
</feature>
<reference evidence="7 8" key="1">
    <citation type="submission" date="2018-01" db="EMBL/GenBank/DDBJ databases">
        <title>Glutamicibacter soli strain NHPC-3 Whole genome sequence and assembly.</title>
        <authorList>
            <person name="Choudhury P."/>
            <person name="Gupta D."/>
            <person name="Sengupta K."/>
            <person name="Jawed A."/>
            <person name="Sultana N."/>
            <person name="Saha P."/>
        </authorList>
    </citation>
    <scope>NUCLEOTIDE SEQUENCE [LARGE SCALE GENOMIC DNA]</scope>
    <source>
        <strain evidence="7 8">NHPC-3</strain>
    </source>
</reference>
<name>A0A365YIF5_9MICC</name>
<evidence type="ECO:0000256" key="2">
    <source>
        <dbReference type="ARBA" id="ARBA00022692"/>
    </source>
</evidence>
<keyword evidence="3 5" id="KW-1133">Transmembrane helix</keyword>
<sequence length="352" mass="36907">MANFQNAPTEQASAPTSRIPTPALAAAAWQRLVLSHSPEIRPALRVGFGLAIPGAALMLLGHVDLMVYAVFGSVVGMYGRSPHRLQRLKDQVLAGTMMLCAGISGIVIAPWGPDGWALVAGGIFWACASSLTTDRYGLKPGGSFFPVFAFGALASLPVGQSPSTAGLAAFVLTALFCIVLGQTARFGAAARGFPGHEPIGWPDALRRSACYASVVLLAGTLAIGLQLEHLQWVMAGAVVPLAAGNARGRLRRGVHRVAGTVAGLVVLLGIYYLQLPELALGVVIIALMFPAEGYMTRNYGLALSFFTPLIMLMLELADPSVNADVLWERAAGNLLGVLAGILGALLFDRKPR</sequence>
<evidence type="ECO:0000256" key="5">
    <source>
        <dbReference type="SAM" id="Phobius"/>
    </source>
</evidence>
<protein>
    <submittedName>
        <fullName evidence="7">FUSC family protein</fullName>
    </submittedName>
</protein>
<evidence type="ECO:0000256" key="3">
    <source>
        <dbReference type="ARBA" id="ARBA00022989"/>
    </source>
</evidence>
<feature type="transmembrane region" description="Helical" evidence="5">
    <location>
        <begin position="329"/>
        <end position="347"/>
    </location>
</feature>
<dbReference type="InterPro" id="IPR049453">
    <property type="entry name" value="Memb_transporter_dom"/>
</dbReference>
<accession>A0A365YIF5</accession>
<feature type="transmembrane region" description="Helical" evidence="5">
    <location>
        <begin position="253"/>
        <end position="272"/>
    </location>
</feature>
<feature type="transmembrane region" description="Helical" evidence="5">
    <location>
        <begin position="92"/>
        <end position="109"/>
    </location>
</feature>
<dbReference type="RefSeq" id="WP_053798917.1">
    <property type="nucleotide sequence ID" value="NZ_POAF01000003.1"/>
</dbReference>
<evidence type="ECO:0000256" key="1">
    <source>
        <dbReference type="ARBA" id="ARBA00004141"/>
    </source>
</evidence>
<feature type="transmembrane region" description="Helical" evidence="5">
    <location>
        <begin position="143"/>
        <end position="159"/>
    </location>
</feature>
<keyword evidence="8" id="KW-1185">Reference proteome</keyword>
<dbReference type="Proteomes" id="UP000252167">
    <property type="component" value="Unassembled WGS sequence"/>
</dbReference>
<comment type="subcellular location">
    <subcellularLocation>
        <location evidence="1">Membrane</location>
        <topology evidence="1">Multi-pass membrane protein</topology>
    </subcellularLocation>
</comment>
<dbReference type="Pfam" id="PF13515">
    <property type="entry name" value="FUSC_2"/>
    <property type="match status" value="1"/>
</dbReference>